<evidence type="ECO:0000313" key="2">
    <source>
        <dbReference type="EMBL" id="PHM45537.1"/>
    </source>
</evidence>
<comment type="caution">
    <text evidence="2">The sequence shown here is derived from an EMBL/GenBank/DDBJ whole genome shotgun (WGS) entry which is preliminary data.</text>
</comment>
<dbReference type="Proteomes" id="UP000221980">
    <property type="component" value="Unassembled WGS sequence"/>
</dbReference>
<sequence>MNAKNVLVRSLQLLEAGDARGWCDLFHPDGVLEFPYAPPGWKTRFEGREVIWKHMQKFPEHLTVRFTEVSFYETADPNMAIGEFHGDGFATVTGRKLEQDYISVLWTNNGQIMRYRDFWNPLRHLDALGGVEAATKIVKEG</sequence>
<dbReference type="Pfam" id="PF12680">
    <property type="entry name" value="SnoaL_2"/>
    <property type="match status" value="1"/>
</dbReference>
<dbReference type="InterPro" id="IPR037401">
    <property type="entry name" value="SnoaL-like"/>
</dbReference>
<dbReference type="AlphaFoldDB" id="A0A2D0JJA8"/>
<name>A0A2D0JJA8_9GAMM</name>
<feature type="domain" description="SnoaL-like" evidence="1">
    <location>
        <begin position="9"/>
        <end position="115"/>
    </location>
</feature>
<accession>A0A2D0JJA8</accession>
<reference evidence="2 3" key="1">
    <citation type="journal article" date="2017" name="Nat. Microbiol.">
        <title>Natural product diversity associated with the nematode symbionts Photorhabdus and Xenorhabdus.</title>
        <authorList>
            <person name="Tobias N.J."/>
            <person name="Wolff H."/>
            <person name="Djahanschiri B."/>
            <person name="Grundmann F."/>
            <person name="Kronenwerth M."/>
            <person name="Shi Y.M."/>
            <person name="Simonyi S."/>
            <person name="Grun P."/>
            <person name="Shapiro-Ilan D."/>
            <person name="Pidot S.J."/>
            <person name="Stinear T.P."/>
            <person name="Ebersberger I."/>
            <person name="Bode H.B."/>
        </authorList>
    </citation>
    <scope>NUCLEOTIDE SEQUENCE [LARGE SCALE GENOMIC DNA]</scope>
    <source>
        <strain evidence="2 3">DSM 17902</strain>
    </source>
</reference>
<dbReference type="InterPro" id="IPR032710">
    <property type="entry name" value="NTF2-like_dom_sf"/>
</dbReference>
<dbReference type="RefSeq" id="WP_099116034.1">
    <property type="nucleotide sequence ID" value="NZ_CAWNQI010000083.1"/>
</dbReference>
<gene>
    <name evidence="2" type="ORF">Xmir_04291</name>
</gene>
<organism evidence="2 3">
    <name type="scientific">Xenorhabdus miraniensis</name>
    <dbReference type="NCBI Taxonomy" id="351674"/>
    <lineage>
        <taxon>Bacteria</taxon>
        <taxon>Pseudomonadati</taxon>
        <taxon>Pseudomonadota</taxon>
        <taxon>Gammaproteobacteria</taxon>
        <taxon>Enterobacterales</taxon>
        <taxon>Morganellaceae</taxon>
        <taxon>Xenorhabdus</taxon>
    </lineage>
</organism>
<dbReference type="EMBL" id="NITZ01000049">
    <property type="protein sequence ID" value="PHM45537.1"/>
    <property type="molecule type" value="Genomic_DNA"/>
</dbReference>
<keyword evidence="3" id="KW-1185">Reference proteome</keyword>
<dbReference type="Gene3D" id="3.10.450.50">
    <property type="match status" value="1"/>
</dbReference>
<protein>
    <submittedName>
        <fullName evidence="2">Putative phenazine biosynthesis protein</fullName>
    </submittedName>
</protein>
<evidence type="ECO:0000259" key="1">
    <source>
        <dbReference type="Pfam" id="PF12680"/>
    </source>
</evidence>
<dbReference type="SUPFAM" id="SSF54427">
    <property type="entry name" value="NTF2-like"/>
    <property type="match status" value="1"/>
</dbReference>
<proteinExistence type="predicted"/>
<dbReference type="OrthoDB" id="117900at2"/>
<evidence type="ECO:0000313" key="3">
    <source>
        <dbReference type="Proteomes" id="UP000221980"/>
    </source>
</evidence>